<dbReference type="PANTHER" id="PTHR42847:SF4">
    <property type="entry name" value="ALKANESULFONATE MONOOXYGENASE-RELATED"/>
    <property type="match status" value="1"/>
</dbReference>
<dbReference type="EC" id="1.-.-.-" evidence="6"/>
<dbReference type="AlphaFoldDB" id="A0A6I4MM03"/>
<protein>
    <submittedName>
        <fullName evidence="6">TIGR03619 family F420-dependent LLM class oxidoreductase</fullName>
        <ecNumber evidence="6">1.-.-.-</ecNumber>
    </submittedName>
</protein>
<sequence>MGFAHLWVQDHFLYALEQRGEYGGSAAAQPEVYQSVFGPTETLAAVATWTSRIELGTSVLVGGNHWPAQLAQRLATIDRLSDGRLTTVGLGVGWSVEEHEAAGVDPRTRGRRMDDFVPALLACWGEDPVEHKGEFFDIPRSIVRPKPVSAPRLMSGMWSRQGLARTARLFDLWNPGSMPIPQVVDTVGEINAMRAEGRPPVGVIYRVALQSTAGKRLTVEEVAERVREAAAAGIEGVIVETNFCSEINSSADWMTLLGRLDPVLKAGTEGTAAP</sequence>
<organism evidence="6 7">
    <name type="scientific">Actinomadura physcomitrii</name>
    <dbReference type="NCBI Taxonomy" id="2650748"/>
    <lineage>
        <taxon>Bacteria</taxon>
        <taxon>Bacillati</taxon>
        <taxon>Actinomycetota</taxon>
        <taxon>Actinomycetes</taxon>
        <taxon>Streptosporangiales</taxon>
        <taxon>Thermomonosporaceae</taxon>
        <taxon>Actinomadura</taxon>
    </lineage>
</organism>
<keyword evidence="3 6" id="KW-0560">Oxidoreductase</keyword>
<proteinExistence type="predicted"/>
<dbReference type="InterPro" id="IPR036661">
    <property type="entry name" value="Luciferase-like_sf"/>
</dbReference>
<keyword evidence="1" id="KW-0285">Flavoprotein</keyword>
<gene>
    <name evidence="6" type="ORF">F8568_023280</name>
</gene>
<dbReference type="InterPro" id="IPR019921">
    <property type="entry name" value="Lucif-like_OxRdtase_Rv2161c"/>
</dbReference>
<evidence type="ECO:0000259" key="5">
    <source>
        <dbReference type="Pfam" id="PF00296"/>
    </source>
</evidence>
<comment type="caution">
    <text evidence="6">The sequence shown here is derived from an EMBL/GenBank/DDBJ whole genome shotgun (WGS) entry which is preliminary data.</text>
</comment>
<dbReference type="PANTHER" id="PTHR42847">
    <property type="entry name" value="ALKANESULFONATE MONOOXYGENASE"/>
    <property type="match status" value="1"/>
</dbReference>
<dbReference type="EMBL" id="WBMS02000018">
    <property type="protein sequence ID" value="MWA03246.1"/>
    <property type="molecule type" value="Genomic_DNA"/>
</dbReference>
<accession>A0A6I4MM03</accession>
<reference evidence="6" key="1">
    <citation type="submission" date="2019-12" db="EMBL/GenBank/DDBJ databases">
        <title>Actinomadura physcomitrii sp. nov., a novel actinomycete isolated from moss [Physcomitrium sphaericum (Ludw) Fuernr].</title>
        <authorList>
            <person name="Zhuang X."/>
        </authorList>
    </citation>
    <scope>NUCLEOTIDE SEQUENCE [LARGE SCALE GENOMIC DNA]</scope>
    <source>
        <strain evidence="6">LD22</strain>
    </source>
</reference>
<dbReference type="InterPro" id="IPR011251">
    <property type="entry name" value="Luciferase-like_dom"/>
</dbReference>
<dbReference type="Pfam" id="PF00296">
    <property type="entry name" value="Bac_luciferase"/>
    <property type="match status" value="1"/>
</dbReference>
<evidence type="ECO:0000256" key="2">
    <source>
        <dbReference type="ARBA" id="ARBA00022643"/>
    </source>
</evidence>
<keyword evidence="7" id="KW-1185">Reference proteome</keyword>
<dbReference type="InterPro" id="IPR050172">
    <property type="entry name" value="SsuD_RutA_monooxygenase"/>
</dbReference>
<dbReference type="GO" id="GO:0046306">
    <property type="term" value="P:alkanesulfonate catabolic process"/>
    <property type="evidence" value="ECO:0007669"/>
    <property type="project" value="TreeGrafter"/>
</dbReference>
<keyword evidence="4" id="KW-0503">Monooxygenase</keyword>
<name>A0A6I4MM03_9ACTN</name>
<dbReference type="SUPFAM" id="SSF51679">
    <property type="entry name" value="Bacterial luciferase-like"/>
    <property type="match status" value="1"/>
</dbReference>
<dbReference type="NCBIfam" id="TIGR03619">
    <property type="entry name" value="F420_Rv2161c"/>
    <property type="match status" value="1"/>
</dbReference>
<dbReference type="Gene3D" id="3.20.20.30">
    <property type="entry name" value="Luciferase-like domain"/>
    <property type="match status" value="1"/>
</dbReference>
<evidence type="ECO:0000313" key="6">
    <source>
        <dbReference type="EMBL" id="MWA03246.1"/>
    </source>
</evidence>
<dbReference type="GO" id="GO:0008726">
    <property type="term" value="F:alkanesulfonate monooxygenase activity"/>
    <property type="evidence" value="ECO:0007669"/>
    <property type="project" value="TreeGrafter"/>
</dbReference>
<dbReference type="Proteomes" id="UP000462055">
    <property type="component" value="Unassembled WGS sequence"/>
</dbReference>
<evidence type="ECO:0000313" key="7">
    <source>
        <dbReference type="Proteomes" id="UP000462055"/>
    </source>
</evidence>
<keyword evidence="2" id="KW-0288">FMN</keyword>
<evidence type="ECO:0000256" key="1">
    <source>
        <dbReference type="ARBA" id="ARBA00022630"/>
    </source>
</evidence>
<feature type="domain" description="Luciferase-like" evidence="5">
    <location>
        <begin position="2"/>
        <end position="229"/>
    </location>
</feature>
<evidence type="ECO:0000256" key="3">
    <source>
        <dbReference type="ARBA" id="ARBA00023002"/>
    </source>
</evidence>
<evidence type="ECO:0000256" key="4">
    <source>
        <dbReference type="ARBA" id="ARBA00023033"/>
    </source>
</evidence>